<dbReference type="EMBL" id="CAUJNA010003349">
    <property type="protein sequence ID" value="CAJ1399794.1"/>
    <property type="molecule type" value="Genomic_DNA"/>
</dbReference>
<evidence type="ECO:0000256" key="1">
    <source>
        <dbReference type="SAM" id="MobiDB-lite"/>
    </source>
</evidence>
<accession>A0AA36J634</accession>
<gene>
    <name evidence="2" type="ORF">EVOR1521_LOCUS23267</name>
</gene>
<evidence type="ECO:0000313" key="2">
    <source>
        <dbReference type="EMBL" id="CAJ1399794.1"/>
    </source>
</evidence>
<feature type="region of interest" description="Disordered" evidence="1">
    <location>
        <begin position="16"/>
        <end position="35"/>
    </location>
</feature>
<keyword evidence="3" id="KW-1185">Reference proteome</keyword>
<name>A0AA36J634_9DINO</name>
<proteinExistence type="predicted"/>
<dbReference type="Proteomes" id="UP001178507">
    <property type="component" value="Unassembled WGS sequence"/>
</dbReference>
<dbReference type="AlphaFoldDB" id="A0AA36J634"/>
<comment type="caution">
    <text evidence="2">The sequence shown here is derived from an EMBL/GenBank/DDBJ whole genome shotgun (WGS) entry which is preliminary data.</text>
</comment>
<sequence length="94" mass="10262">MPSQLQRNLQELQGLQRELSWSGRPTPPVKALSSHGEEWLRRSGWRKRLPKAPPARALGQLLGLQKTEAKAGAAEQAQLSAMQALAQASALVEV</sequence>
<reference evidence="2" key="1">
    <citation type="submission" date="2023-08" db="EMBL/GenBank/DDBJ databases">
        <authorList>
            <person name="Chen Y."/>
            <person name="Shah S."/>
            <person name="Dougan E. K."/>
            <person name="Thang M."/>
            <person name="Chan C."/>
        </authorList>
    </citation>
    <scope>NUCLEOTIDE SEQUENCE</scope>
</reference>
<organism evidence="2 3">
    <name type="scientific">Effrenium voratum</name>
    <dbReference type="NCBI Taxonomy" id="2562239"/>
    <lineage>
        <taxon>Eukaryota</taxon>
        <taxon>Sar</taxon>
        <taxon>Alveolata</taxon>
        <taxon>Dinophyceae</taxon>
        <taxon>Suessiales</taxon>
        <taxon>Symbiodiniaceae</taxon>
        <taxon>Effrenium</taxon>
    </lineage>
</organism>
<protein>
    <submittedName>
        <fullName evidence="2">Uncharacterized protein</fullName>
    </submittedName>
</protein>
<evidence type="ECO:0000313" key="3">
    <source>
        <dbReference type="Proteomes" id="UP001178507"/>
    </source>
</evidence>